<name>A0A375I190_9ACTN</name>
<feature type="region of interest" description="Disordered" evidence="1">
    <location>
        <begin position="89"/>
        <end position="108"/>
    </location>
</feature>
<proteinExistence type="predicted"/>
<dbReference type="RefSeq" id="WP_119715734.1">
    <property type="nucleotide sequence ID" value="NZ_OMOH01000005.1"/>
</dbReference>
<feature type="compositionally biased region" description="Basic and acidic residues" evidence="1">
    <location>
        <begin position="58"/>
        <end position="70"/>
    </location>
</feature>
<dbReference type="AlphaFoldDB" id="A0A375I190"/>
<gene>
    <name evidence="2" type="ORF">PROPJV5_1565</name>
</gene>
<evidence type="ECO:0000313" key="2">
    <source>
        <dbReference type="EMBL" id="SPF68583.1"/>
    </source>
</evidence>
<dbReference type="EMBL" id="OMOH01000005">
    <property type="protein sequence ID" value="SPF68583.1"/>
    <property type="molecule type" value="Genomic_DNA"/>
</dbReference>
<keyword evidence="3" id="KW-1185">Reference proteome</keyword>
<feature type="compositionally biased region" description="Polar residues" evidence="1">
    <location>
        <begin position="1"/>
        <end position="13"/>
    </location>
</feature>
<protein>
    <submittedName>
        <fullName evidence="2">Uncharacterized protein</fullName>
    </submittedName>
</protein>
<reference evidence="3" key="1">
    <citation type="submission" date="2018-02" db="EMBL/GenBank/DDBJ databases">
        <authorList>
            <person name="Hornung B."/>
        </authorList>
    </citation>
    <scope>NUCLEOTIDE SEQUENCE [LARGE SCALE GENOMIC DNA]</scope>
</reference>
<sequence>MSTNGDEPRNTTTDTKDEDEAVDWRHPTPEQGAEKVPNGLIWNNPGFIPQTRRPVPTHKLDEDLERHLSDDSAQQDDLDDEITERICLDETRWADPADEVEPDEDILD</sequence>
<dbReference type="OrthoDB" id="9942966at2"/>
<dbReference type="Proteomes" id="UP000265962">
    <property type="component" value="Unassembled WGS sequence"/>
</dbReference>
<feature type="region of interest" description="Disordered" evidence="1">
    <location>
        <begin position="1"/>
        <end position="79"/>
    </location>
</feature>
<feature type="compositionally biased region" description="Acidic residues" evidence="1">
    <location>
        <begin position="96"/>
        <end position="108"/>
    </location>
</feature>
<evidence type="ECO:0000313" key="3">
    <source>
        <dbReference type="Proteomes" id="UP000265962"/>
    </source>
</evidence>
<organism evidence="2 3">
    <name type="scientific">Propionibacterium ruminifibrarum</name>
    <dbReference type="NCBI Taxonomy" id="1962131"/>
    <lineage>
        <taxon>Bacteria</taxon>
        <taxon>Bacillati</taxon>
        <taxon>Actinomycetota</taxon>
        <taxon>Actinomycetes</taxon>
        <taxon>Propionibacteriales</taxon>
        <taxon>Propionibacteriaceae</taxon>
        <taxon>Propionibacterium</taxon>
    </lineage>
</organism>
<evidence type="ECO:0000256" key="1">
    <source>
        <dbReference type="SAM" id="MobiDB-lite"/>
    </source>
</evidence>
<accession>A0A375I190</accession>